<feature type="transmembrane region" description="Helical" evidence="1">
    <location>
        <begin position="52"/>
        <end position="76"/>
    </location>
</feature>
<keyword evidence="1" id="KW-1133">Transmembrane helix</keyword>
<comment type="caution">
    <text evidence="3">The sequence shown here is derived from an EMBL/GenBank/DDBJ whole genome shotgun (WGS) entry which is preliminary data.</text>
</comment>
<dbReference type="Proteomes" id="UP001200022">
    <property type="component" value="Unassembled WGS sequence"/>
</dbReference>
<evidence type="ECO:0000256" key="1">
    <source>
        <dbReference type="SAM" id="Phobius"/>
    </source>
</evidence>
<proteinExistence type="predicted"/>
<dbReference type="EMBL" id="JAKKDV010000005">
    <property type="protein sequence ID" value="MCF7561289.1"/>
    <property type="molecule type" value="Genomic_DNA"/>
</dbReference>
<keyword evidence="1" id="KW-0812">Transmembrane</keyword>
<accession>A0ABS9IL08</accession>
<evidence type="ECO:0000259" key="2">
    <source>
        <dbReference type="Pfam" id="PF13239"/>
    </source>
</evidence>
<protein>
    <submittedName>
        <fullName evidence="3">2TM domain-containing protein</fullName>
    </submittedName>
</protein>
<keyword evidence="4" id="KW-1185">Reference proteome</keyword>
<organism evidence="3 4">
    <name type="scientific">Flaviramulus multivorans</name>
    <dbReference type="NCBI Taxonomy" id="1304750"/>
    <lineage>
        <taxon>Bacteria</taxon>
        <taxon>Pseudomonadati</taxon>
        <taxon>Bacteroidota</taxon>
        <taxon>Flavobacteriia</taxon>
        <taxon>Flavobacteriales</taxon>
        <taxon>Flavobacteriaceae</taxon>
        <taxon>Flaviramulus</taxon>
    </lineage>
</organism>
<feature type="transmembrane region" description="Helical" evidence="1">
    <location>
        <begin position="21"/>
        <end position="46"/>
    </location>
</feature>
<dbReference type="InterPro" id="IPR025698">
    <property type="entry name" value="2TM_dom"/>
</dbReference>
<dbReference type="RefSeq" id="WP_237231961.1">
    <property type="nucleotide sequence ID" value="NZ_JAKKDV010000005.1"/>
</dbReference>
<keyword evidence="1" id="KW-0472">Membrane</keyword>
<evidence type="ECO:0000313" key="4">
    <source>
        <dbReference type="Proteomes" id="UP001200022"/>
    </source>
</evidence>
<reference evidence="3 4" key="1">
    <citation type="submission" date="2022-01" db="EMBL/GenBank/DDBJ databases">
        <title>Draft genome sequence of Sabulilitoribacter multivorans KCTC 32326.</title>
        <authorList>
            <person name="Oh J.-S."/>
        </authorList>
    </citation>
    <scope>NUCLEOTIDE SEQUENCE [LARGE SCALE GENOMIC DNA]</scope>
    <source>
        <strain evidence="3 4">M-M16</strain>
    </source>
</reference>
<evidence type="ECO:0000313" key="3">
    <source>
        <dbReference type="EMBL" id="MCF7561289.1"/>
    </source>
</evidence>
<sequence length="104" mass="12741">MSKEKDTQEQFLKAKKKVYNIKVFYIHLVGYSIVVALLLYNLYIMAGPHKEFFFWFDIIILAAWSVFIFVHGWHVFKGRIVFKKSWEERKMKEFINKEDTKRWE</sequence>
<dbReference type="Pfam" id="PF13239">
    <property type="entry name" value="2TM"/>
    <property type="match status" value="1"/>
</dbReference>
<name>A0ABS9IL08_9FLAO</name>
<gene>
    <name evidence="3" type="ORF">L3X39_11640</name>
</gene>
<feature type="domain" description="2TM" evidence="2">
    <location>
        <begin position="13"/>
        <end position="95"/>
    </location>
</feature>